<dbReference type="KEGG" id="tmn:UCRPA7_1568"/>
<reference evidence="3" key="1">
    <citation type="journal article" date="2013" name="Genome Announc.">
        <title>Draft genome sequence of the ascomycete Phaeoacremonium aleophilum strain UCR-PA7, a causal agent of the esca disease complex in grapevines.</title>
        <authorList>
            <person name="Blanco-Ulate B."/>
            <person name="Rolshausen P."/>
            <person name="Cantu D."/>
        </authorList>
    </citation>
    <scope>NUCLEOTIDE SEQUENCE [LARGE SCALE GENOMIC DNA]</scope>
    <source>
        <strain evidence="3">UCR-PA7</strain>
    </source>
</reference>
<evidence type="ECO:0000313" key="3">
    <source>
        <dbReference type="Proteomes" id="UP000014074"/>
    </source>
</evidence>
<dbReference type="EMBL" id="KB932883">
    <property type="protein sequence ID" value="EOO02922.1"/>
    <property type="molecule type" value="Genomic_DNA"/>
</dbReference>
<name>R8BU68_PHAM7</name>
<gene>
    <name evidence="2" type="ORF">UCRPA7_1568</name>
</gene>
<protein>
    <submittedName>
        <fullName evidence="2">Uncharacterized protein</fullName>
    </submittedName>
</protein>
<evidence type="ECO:0000256" key="1">
    <source>
        <dbReference type="SAM" id="MobiDB-lite"/>
    </source>
</evidence>
<organism evidence="2 3">
    <name type="scientific">Phaeoacremonium minimum (strain UCR-PA7)</name>
    <name type="common">Esca disease fungus</name>
    <name type="synonym">Togninia minima</name>
    <dbReference type="NCBI Taxonomy" id="1286976"/>
    <lineage>
        <taxon>Eukaryota</taxon>
        <taxon>Fungi</taxon>
        <taxon>Dikarya</taxon>
        <taxon>Ascomycota</taxon>
        <taxon>Pezizomycotina</taxon>
        <taxon>Sordariomycetes</taxon>
        <taxon>Sordariomycetidae</taxon>
        <taxon>Togniniales</taxon>
        <taxon>Togniniaceae</taxon>
        <taxon>Phaeoacremonium</taxon>
    </lineage>
</organism>
<dbReference type="GeneID" id="19321729"/>
<feature type="region of interest" description="Disordered" evidence="1">
    <location>
        <begin position="10"/>
        <end position="86"/>
    </location>
</feature>
<accession>R8BU68</accession>
<keyword evidence="3" id="KW-1185">Reference proteome</keyword>
<sequence length="124" mass="14177">MRFINYLRRKFKRKGKQAQQPQTQPQPQSAPISEEPLLVDYPPTERRDGWQSVDSREGSQSGHEGDWSGHLHQRAPTPPVPAQDASTGAIAQTWGVFKEYMIKLLNTDPRSVPSRVTSRLRRQD</sequence>
<proteinExistence type="predicted"/>
<evidence type="ECO:0000313" key="2">
    <source>
        <dbReference type="EMBL" id="EOO02922.1"/>
    </source>
</evidence>
<dbReference type="Proteomes" id="UP000014074">
    <property type="component" value="Unassembled WGS sequence"/>
</dbReference>
<dbReference type="RefSeq" id="XP_007912339.1">
    <property type="nucleotide sequence ID" value="XM_007914148.1"/>
</dbReference>
<feature type="compositionally biased region" description="Basic and acidic residues" evidence="1">
    <location>
        <begin position="43"/>
        <end position="69"/>
    </location>
</feature>
<feature type="compositionally biased region" description="Low complexity" evidence="1">
    <location>
        <begin position="17"/>
        <end position="31"/>
    </location>
</feature>
<dbReference type="HOGENOM" id="CLU_2005493_0_0_1"/>
<dbReference type="AlphaFoldDB" id="R8BU68"/>